<gene>
    <name evidence="2" type="ORF">CY34DRAFT_19501</name>
</gene>
<dbReference type="AlphaFoldDB" id="A0A0D0A107"/>
<accession>A0A0D0A107</accession>
<evidence type="ECO:0000256" key="1">
    <source>
        <dbReference type="SAM" id="MobiDB-lite"/>
    </source>
</evidence>
<dbReference type="InParanoid" id="A0A0D0A107"/>
<dbReference type="OrthoDB" id="10383068at2759"/>
<keyword evidence="3" id="KW-1185">Reference proteome</keyword>
<evidence type="ECO:0000313" key="2">
    <source>
        <dbReference type="EMBL" id="KIK31854.1"/>
    </source>
</evidence>
<name>A0A0D0A107_9AGAM</name>
<sequence>MPKASRSKPSNVRRAPIRGPLPKRKKKFESDDEGDDVAQRNLPTIFVHRPGTARLPPPPKPIVSGPIEGCHGGIKVKFRGYTFLTVPPCPPAPPAEANTGEEQHGLPSQKRGVRRLDTD</sequence>
<organism evidence="2 3">
    <name type="scientific">Suillus luteus UH-Slu-Lm8-n1</name>
    <dbReference type="NCBI Taxonomy" id="930992"/>
    <lineage>
        <taxon>Eukaryota</taxon>
        <taxon>Fungi</taxon>
        <taxon>Dikarya</taxon>
        <taxon>Basidiomycota</taxon>
        <taxon>Agaricomycotina</taxon>
        <taxon>Agaricomycetes</taxon>
        <taxon>Agaricomycetidae</taxon>
        <taxon>Boletales</taxon>
        <taxon>Suillineae</taxon>
        <taxon>Suillaceae</taxon>
        <taxon>Suillus</taxon>
    </lineage>
</organism>
<protein>
    <submittedName>
        <fullName evidence="2">Uncharacterized protein</fullName>
    </submittedName>
</protein>
<reference evidence="3" key="2">
    <citation type="submission" date="2015-01" db="EMBL/GenBank/DDBJ databases">
        <title>Evolutionary Origins and Diversification of the Mycorrhizal Mutualists.</title>
        <authorList>
            <consortium name="DOE Joint Genome Institute"/>
            <consortium name="Mycorrhizal Genomics Consortium"/>
            <person name="Kohler A."/>
            <person name="Kuo A."/>
            <person name="Nagy L.G."/>
            <person name="Floudas D."/>
            <person name="Copeland A."/>
            <person name="Barry K.W."/>
            <person name="Cichocki N."/>
            <person name="Veneault-Fourrey C."/>
            <person name="LaButti K."/>
            <person name="Lindquist E.A."/>
            <person name="Lipzen A."/>
            <person name="Lundell T."/>
            <person name="Morin E."/>
            <person name="Murat C."/>
            <person name="Riley R."/>
            <person name="Ohm R."/>
            <person name="Sun H."/>
            <person name="Tunlid A."/>
            <person name="Henrissat B."/>
            <person name="Grigoriev I.V."/>
            <person name="Hibbett D.S."/>
            <person name="Martin F."/>
        </authorList>
    </citation>
    <scope>NUCLEOTIDE SEQUENCE [LARGE SCALE GENOMIC DNA]</scope>
    <source>
        <strain evidence="3">UH-Slu-Lm8-n1</strain>
    </source>
</reference>
<feature type="region of interest" description="Disordered" evidence="1">
    <location>
        <begin position="1"/>
        <end position="66"/>
    </location>
</feature>
<feature type="region of interest" description="Disordered" evidence="1">
    <location>
        <begin position="90"/>
        <end position="119"/>
    </location>
</feature>
<dbReference type="EMBL" id="KN836585">
    <property type="protein sequence ID" value="KIK31854.1"/>
    <property type="molecule type" value="Genomic_DNA"/>
</dbReference>
<dbReference type="Proteomes" id="UP000054485">
    <property type="component" value="Unassembled WGS sequence"/>
</dbReference>
<reference evidence="2 3" key="1">
    <citation type="submission" date="2014-04" db="EMBL/GenBank/DDBJ databases">
        <authorList>
            <consortium name="DOE Joint Genome Institute"/>
            <person name="Kuo A."/>
            <person name="Ruytinx J."/>
            <person name="Rineau F."/>
            <person name="Colpaert J."/>
            <person name="Kohler A."/>
            <person name="Nagy L.G."/>
            <person name="Floudas D."/>
            <person name="Copeland A."/>
            <person name="Barry K.W."/>
            <person name="Cichocki N."/>
            <person name="Veneault-Fourrey C."/>
            <person name="LaButti K."/>
            <person name="Lindquist E.A."/>
            <person name="Lipzen A."/>
            <person name="Lundell T."/>
            <person name="Morin E."/>
            <person name="Murat C."/>
            <person name="Sun H."/>
            <person name="Tunlid A."/>
            <person name="Henrissat B."/>
            <person name="Grigoriev I.V."/>
            <person name="Hibbett D.S."/>
            <person name="Martin F."/>
            <person name="Nordberg H.P."/>
            <person name="Cantor M.N."/>
            <person name="Hua S.X."/>
        </authorList>
    </citation>
    <scope>NUCLEOTIDE SEQUENCE [LARGE SCALE GENOMIC DNA]</scope>
    <source>
        <strain evidence="2 3">UH-Slu-Lm8-n1</strain>
    </source>
</reference>
<evidence type="ECO:0000313" key="3">
    <source>
        <dbReference type="Proteomes" id="UP000054485"/>
    </source>
</evidence>
<dbReference type="HOGENOM" id="CLU_2063006_0_0_1"/>
<proteinExistence type="predicted"/>